<keyword evidence="4" id="KW-0862">Zinc</keyword>
<dbReference type="AlphaFoldDB" id="A0A382IPS4"/>
<gene>
    <name evidence="6" type="ORF">METZ01_LOCUS254534</name>
</gene>
<feature type="domain" description="Succinylglutamate desuccinylase/Aspartoacylase catalytic" evidence="5">
    <location>
        <begin position="1"/>
        <end position="182"/>
    </location>
</feature>
<feature type="non-terminal residue" evidence="6">
    <location>
        <position position="1"/>
    </location>
</feature>
<dbReference type="EMBL" id="UINC01068800">
    <property type="protein sequence ID" value="SVC01680.1"/>
    <property type="molecule type" value="Genomic_DNA"/>
</dbReference>
<dbReference type="Pfam" id="PF24827">
    <property type="entry name" value="AstE_AspA_cat"/>
    <property type="match status" value="1"/>
</dbReference>
<organism evidence="6">
    <name type="scientific">marine metagenome</name>
    <dbReference type="NCBI Taxonomy" id="408172"/>
    <lineage>
        <taxon>unclassified sequences</taxon>
        <taxon>metagenomes</taxon>
        <taxon>ecological metagenomes</taxon>
    </lineage>
</organism>
<evidence type="ECO:0000259" key="5">
    <source>
        <dbReference type="Pfam" id="PF24827"/>
    </source>
</evidence>
<evidence type="ECO:0000256" key="4">
    <source>
        <dbReference type="ARBA" id="ARBA00022833"/>
    </source>
</evidence>
<dbReference type="InterPro" id="IPR053138">
    <property type="entry name" value="N-alpha-Ac-DABA_deacetylase"/>
</dbReference>
<evidence type="ECO:0000256" key="2">
    <source>
        <dbReference type="ARBA" id="ARBA00022723"/>
    </source>
</evidence>
<keyword evidence="3" id="KW-0378">Hydrolase</keyword>
<evidence type="ECO:0000256" key="3">
    <source>
        <dbReference type="ARBA" id="ARBA00022801"/>
    </source>
</evidence>
<dbReference type="GO" id="GO:0016811">
    <property type="term" value="F:hydrolase activity, acting on carbon-nitrogen (but not peptide) bonds, in linear amides"/>
    <property type="evidence" value="ECO:0007669"/>
    <property type="project" value="InterPro"/>
</dbReference>
<dbReference type="PANTHER" id="PTHR37326">
    <property type="entry name" value="BLL3975 PROTEIN"/>
    <property type="match status" value="1"/>
</dbReference>
<proteinExistence type="predicted"/>
<dbReference type="PANTHER" id="PTHR37326:SF1">
    <property type="entry name" value="BLL3975 PROTEIN"/>
    <property type="match status" value="1"/>
</dbReference>
<comment type="cofactor">
    <cofactor evidence="1">
        <name>Zn(2+)</name>
        <dbReference type="ChEBI" id="CHEBI:29105"/>
    </cofactor>
</comment>
<dbReference type="GO" id="GO:0046872">
    <property type="term" value="F:metal ion binding"/>
    <property type="evidence" value="ECO:0007669"/>
    <property type="project" value="UniProtKB-KW"/>
</dbReference>
<evidence type="ECO:0000313" key="6">
    <source>
        <dbReference type="EMBL" id="SVC01680.1"/>
    </source>
</evidence>
<dbReference type="PIRSF" id="PIRSF039012">
    <property type="entry name" value="ASP"/>
    <property type="match status" value="1"/>
</dbReference>
<name>A0A382IPS4_9ZZZZ</name>
<dbReference type="SUPFAM" id="SSF53187">
    <property type="entry name" value="Zn-dependent exopeptidases"/>
    <property type="match status" value="1"/>
</dbReference>
<keyword evidence="2" id="KW-0479">Metal-binding</keyword>
<protein>
    <recommendedName>
        <fullName evidence="5">Succinylglutamate desuccinylase/Aspartoacylase catalytic domain-containing protein</fullName>
    </recommendedName>
</protein>
<dbReference type="GO" id="GO:0016788">
    <property type="term" value="F:hydrolase activity, acting on ester bonds"/>
    <property type="evidence" value="ECO:0007669"/>
    <property type="project" value="InterPro"/>
</dbReference>
<reference evidence="6" key="1">
    <citation type="submission" date="2018-05" db="EMBL/GenBank/DDBJ databases">
        <authorList>
            <person name="Lanie J.A."/>
            <person name="Ng W.-L."/>
            <person name="Kazmierczak K.M."/>
            <person name="Andrzejewski T.M."/>
            <person name="Davidsen T.M."/>
            <person name="Wayne K.J."/>
            <person name="Tettelin H."/>
            <person name="Glass J.I."/>
            <person name="Rusch D."/>
            <person name="Podicherti R."/>
            <person name="Tsui H.-C.T."/>
            <person name="Winkler M.E."/>
        </authorList>
    </citation>
    <scope>NUCLEOTIDE SEQUENCE</scope>
</reference>
<sequence length="288" mass="30598">TAGNHGDEYEGQVILRRMIHEINPRDVTGRIIILPAMNYPAVLSNSRVSPLDNGNLNRSFPGVENGQPTSAIAHFVSNQLLPMCDAGIDLHSGGTACDILPSAFLCGCKDKDVLQRSLGLCDAFGAPYTFVVRGDDAATGYDPAAQSQGIAFMSTELGGGGRIDIGALKIGITGVSNVLAYLGIVGDPESEQPQTRYLNGVDGFSSVNAPFSGIFQPFHKLGDNVDANQVAGILFSIEEVDRVPLELSFKNSGVVLATRNGARVRRGGHVYLVVEEVAREKALELLQS</sequence>
<accession>A0A382IPS4</accession>
<dbReference type="Gene3D" id="3.40.630.10">
    <property type="entry name" value="Zn peptidases"/>
    <property type="match status" value="1"/>
</dbReference>
<dbReference type="InterPro" id="IPR055438">
    <property type="entry name" value="AstE_AspA_cat"/>
</dbReference>
<evidence type="ECO:0000256" key="1">
    <source>
        <dbReference type="ARBA" id="ARBA00001947"/>
    </source>
</evidence>
<dbReference type="InterPro" id="IPR043795">
    <property type="entry name" value="N-alpha-Ac-DABA-like"/>
</dbReference>